<organism evidence="1 2">
    <name type="scientific">Sporanaerobacter acetigenes DSM 13106</name>
    <dbReference type="NCBI Taxonomy" id="1123281"/>
    <lineage>
        <taxon>Bacteria</taxon>
        <taxon>Bacillati</taxon>
        <taxon>Bacillota</taxon>
        <taxon>Tissierellia</taxon>
        <taxon>Tissierellales</taxon>
        <taxon>Sporanaerobacteraceae</taxon>
        <taxon>Sporanaerobacter</taxon>
    </lineage>
</organism>
<dbReference type="Proteomes" id="UP000184389">
    <property type="component" value="Unassembled WGS sequence"/>
</dbReference>
<protein>
    <submittedName>
        <fullName evidence="1">Uncharacterized protein</fullName>
    </submittedName>
</protein>
<gene>
    <name evidence="1" type="ORF">SAMN02745180_01137</name>
</gene>
<evidence type="ECO:0000313" key="2">
    <source>
        <dbReference type="Proteomes" id="UP000184389"/>
    </source>
</evidence>
<dbReference type="EMBL" id="FQXR01000005">
    <property type="protein sequence ID" value="SHH84240.1"/>
    <property type="molecule type" value="Genomic_DNA"/>
</dbReference>
<sequence>LSSIDELDTKTKYAIYKMEQGDFQPLIYDTTLNFTKYTFDDIRLAYRECMPSELHSLRRSLYEEDEKNMM</sequence>
<evidence type="ECO:0000313" key="1">
    <source>
        <dbReference type="EMBL" id="SHH84240.1"/>
    </source>
</evidence>
<name>A0A1M5W9U8_9FIRM</name>
<feature type="non-terminal residue" evidence="1">
    <location>
        <position position="1"/>
    </location>
</feature>
<dbReference type="RefSeq" id="WP_159429090.1">
    <property type="nucleotide sequence ID" value="NZ_FQXR01000005.1"/>
</dbReference>
<dbReference type="AlphaFoldDB" id="A0A1M5W9U8"/>
<keyword evidence="2" id="KW-1185">Reference proteome</keyword>
<reference evidence="1 2" key="1">
    <citation type="submission" date="2016-11" db="EMBL/GenBank/DDBJ databases">
        <authorList>
            <person name="Jaros S."/>
            <person name="Januszkiewicz K."/>
            <person name="Wedrychowicz H."/>
        </authorList>
    </citation>
    <scope>NUCLEOTIDE SEQUENCE [LARGE SCALE GENOMIC DNA]</scope>
    <source>
        <strain evidence="1 2">DSM 13106</strain>
    </source>
</reference>
<proteinExistence type="predicted"/>
<accession>A0A1M5W9U8</accession>